<dbReference type="InterPro" id="IPR013783">
    <property type="entry name" value="Ig-like_fold"/>
</dbReference>
<feature type="compositionally biased region" description="Polar residues" evidence="1">
    <location>
        <begin position="449"/>
        <end position="465"/>
    </location>
</feature>
<evidence type="ECO:0000256" key="1">
    <source>
        <dbReference type="SAM" id="MobiDB-lite"/>
    </source>
</evidence>
<evidence type="ECO:0000259" key="2">
    <source>
        <dbReference type="Pfam" id="PF01108"/>
    </source>
</evidence>
<organism evidence="4 5">
    <name type="scientific">Polypterus senegalus</name>
    <name type="common">Senegal bichir</name>
    <dbReference type="NCBI Taxonomy" id="55291"/>
    <lineage>
        <taxon>Eukaryota</taxon>
        <taxon>Metazoa</taxon>
        <taxon>Chordata</taxon>
        <taxon>Craniata</taxon>
        <taxon>Vertebrata</taxon>
        <taxon>Euteleostomi</taxon>
        <taxon>Actinopterygii</taxon>
        <taxon>Polypteriformes</taxon>
        <taxon>Polypteridae</taxon>
        <taxon>Polypterus</taxon>
    </lineage>
</organism>
<evidence type="ECO:0000259" key="3">
    <source>
        <dbReference type="Pfam" id="PF09294"/>
    </source>
</evidence>
<dbReference type="Gene3D" id="2.60.40.10">
    <property type="entry name" value="Immunoglobulins"/>
    <property type="match status" value="2"/>
</dbReference>
<feature type="non-terminal residue" evidence="4">
    <location>
        <position position="519"/>
    </location>
</feature>
<dbReference type="InterPro" id="IPR015373">
    <property type="entry name" value="Interferon/interleukin_rcp_dom"/>
</dbReference>
<dbReference type="Pfam" id="PF01108">
    <property type="entry name" value="Tissue_fac"/>
    <property type="match status" value="1"/>
</dbReference>
<feature type="non-terminal residue" evidence="4">
    <location>
        <position position="1"/>
    </location>
</feature>
<evidence type="ECO:0000313" key="4">
    <source>
        <dbReference type="EMBL" id="MBN3290842.1"/>
    </source>
</evidence>
<keyword evidence="5" id="KW-1185">Reference proteome</keyword>
<dbReference type="Proteomes" id="UP001166052">
    <property type="component" value="Unassembled WGS sequence"/>
</dbReference>
<feature type="domain" description="Interferon/interleukin receptor" evidence="3">
    <location>
        <begin position="155"/>
        <end position="239"/>
    </location>
</feature>
<dbReference type="InterPro" id="IPR036116">
    <property type="entry name" value="FN3_sf"/>
</dbReference>
<name>A0ABS2YXZ3_POLSE</name>
<dbReference type="PANTHER" id="PTHR20859:SF53">
    <property type="entry name" value="INTERLEUKIN-22 RECEPTOR SUBUNIT ALPHA-1"/>
    <property type="match status" value="1"/>
</dbReference>
<comment type="caution">
    <text evidence="4">The sequence shown here is derived from an EMBL/GenBank/DDBJ whole genome shotgun (WGS) entry which is preliminary data.</text>
</comment>
<dbReference type="Pfam" id="PF09294">
    <property type="entry name" value="Interfer-bind"/>
    <property type="match status" value="1"/>
</dbReference>
<protein>
    <submittedName>
        <fullName evidence="4">I22R1 protein</fullName>
    </submittedName>
</protein>
<dbReference type="SUPFAM" id="SSF49265">
    <property type="entry name" value="Fibronectin type III"/>
    <property type="match status" value="2"/>
</dbReference>
<feature type="region of interest" description="Disordered" evidence="1">
    <location>
        <begin position="305"/>
        <end position="328"/>
    </location>
</feature>
<dbReference type="InterPro" id="IPR003961">
    <property type="entry name" value="FN3_dom"/>
</dbReference>
<dbReference type="InterPro" id="IPR050650">
    <property type="entry name" value="Type-II_Cytokine-TF_Rcpt"/>
</dbReference>
<evidence type="ECO:0000313" key="5">
    <source>
        <dbReference type="Proteomes" id="UP001166052"/>
    </source>
</evidence>
<reference evidence="4" key="1">
    <citation type="journal article" date="2021" name="Cell">
        <title>Tracing the genetic footprints of vertebrate landing in non-teleost ray-finned fishes.</title>
        <authorList>
            <person name="Bi X."/>
            <person name="Wang K."/>
            <person name="Yang L."/>
            <person name="Pan H."/>
            <person name="Jiang H."/>
            <person name="Wei Q."/>
            <person name="Fang M."/>
            <person name="Yu H."/>
            <person name="Zhu C."/>
            <person name="Cai Y."/>
            <person name="He Y."/>
            <person name="Gan X."/>
            <person name="Zeng H."/>
            <person name="Yu D."/>
            <person name="Zhu Y."/>
            <person name="Jiang H."/>
            <person name="Qiu Q."/>
            <person name="Yang H."/>
            <person name="Zhang Y.E."/>
            <person name="Wang W."/>
            <person name="Zhu M."/>
            <person name="He S."/>
            <person name="Zhang G."/>
        </authorList>
    </citation>
    <scope>NUCLEOTIDE SEQUENCE</scope>
    <source>
        <strain evidence="4">Bchr_001</strain>
    </source>
</reference>
<feature type="region of interest" description="Disordered" evidence="1">
    <location>
        <begin position="449"/>
        <end position="473"/>
    </location>
</feature>
<proteinExistence type="predicted"/>
<dbReference type="EMBL" id="JAAWVN010009815">
    <property type="protein sequence ID" value="MBN3290842.1"/>
    <property type="molecule type" value="Genomic_DNA"/>
</dbReference>
<dbReference type="PANTHER" id="PTHR20859">
    <property type="entry name" value="INTERFERON/INTERLEUKIN RECEPTOR"/>
    <property type="match status" value="1"/>
</dbReference>
<sequence>MQKTGQEQISENRQVGCLSGVYYKLNNNGGGLRWGCRRKQSALRLSAMEKIQGIIVVHGDDLPKNIVAFTSVNLENILNWKISEDPGYNYTVQYKKYGNKKWEEKPECYQIKEHSCNLTMETQDYNEDYCAQVIMVSDTVTQIMQTGRFNSKRETNFGPPDVTVIPTERSIKFSVQLPWIPYTEQTLDGIYEDITYYVKFSNHMQNVKINRTSEIENLSPETKYCGVVTYDSRSYSKTSLPKYFCITTLEGKREKDPRPRKVHCMVEKDMTLKGKHVWLPPELHGPKQMNQVSIVNLDPSMPPFKSLLSGLPPQQSPKAFPKQPEPESPISYLSQAVETQPLLMNSGSTRSSGSNSYGEVVLEAANKENHWETGGGTTEISLPCYASQNNECNWRSIMVSPRQLVLQTEVKNGCLMLTSFPFEKEPSTSSVIPFTSNEQTQQGTTYFQRTQNQSTGSQKLQSYLPNSERKSADVERPNLEIISIPNPENQEMDSLSCPSLTEVIDGESLFEKWDLKISI</sequence>
<feature type="domain" description="Fibronectin type-III" evidence="2">
    <location>
        <begin position="61"/>
        <end position="138"/>
    </location>
</feature>
<gene>
    <name evidence="4" type="primary">Il22ra1</name>
    <name evidence="4" type="ORF">GTO92_0003694</name>
</gene>
<accession>A0ABS2YXZ3</accession>